<dbReference type="Gene3D" id="1.20.1310.10">
    <property type="entry name" value="Cullin Repeats"/>
    <property type="match status" value="1"/>
</dbReference>
<dbReference type="GeneID" id="92380123"/>
<dbReference type="SMART" id="SM00182">
    <property type="entry name" value="CULLIN"/>
    <property type="match status" value="1"/>
</dbReference>
<dbReference type="Proteomes" id="UP000195570">
    <property type="component" value="Unassembled WGS sequence"/>
</dbReference>
<dbReference type="RefSeq" id="XP_067079932.1">
    <property type="nucleotide sequence ID" value="XM_067223831.1"/>
</dbReference>
<dbReference type="SUPFAM" id="SSF46785">
    <property type="entry name" value="Winged helix' DNA-binding domain"/>
    <property type="match status" value="1"/>
</dbReference>
<accession>A0A1G4I9Z1</accession>
<feature type="region of interest" description="Disordered" evidence="4">
    <location>
        <begin position="1"/>
        <end position="26"/>
    </location>
</feature>
<evidence type="ECO:0000259" key="5">
    <source>
        <dbReference type="PROSITE" id="PS50069"/>
    </source>
</evidence>
<dbReference type="Pfam" id="PF10557">
    <property type="entry name" value="Cullin_Nedd8"/>
    <property type="match status" value="1"/>
</dbReference>
<gene>
    <name evidence="6" type="ORF">TEOVI_000618400</name>
</gene>
<dbReference type="InterPro" id="IPR045093">
    <property type="entry name" value="Cullin"/>
</dbReference>
<dbReference type="AlphaFoldDB" id="A0A1G4I9Z1"/>
<dbReference type="SMART" id="SM00884">
    <property type="entry name" value="Cullin_Nedd8"/>
    <property type="match status" value="1"/>
</dbReference>
<dbReference type="Gene3D" id="3.30.230.130">
    <property type="entry name" value="Cullin, Chain C, Domain 2"/>
    <property type="match status" value="1"/>
</dbReference>
<dbReference type="InterPro" id="IPR016159">
    <property type="entry name" value="Cullin_repeat-like_dom_sf"/>
</dbReference>
<comment type="caution">
    <text evidence="6">The sequence shown here is derived from an EMBL/GenBank/DDBJ whole genome shotgun (WGS) entry which is preliminary data.</text>
</comment>
<protein>
    <submittedName>
        <fullName evidence="6">Cullin, putative</fullName>
    </submittedName>
</protein>
<dbReference type="InterPro" id="IPR016158">
    <property type="entry name" value="Cullin_homology"/>
</dbReference>
<keyword evidence="7" id="KW-1185">Reference proteome</keyword>
<dbReference type="PROSITE" id="PS50069">
    <property type="entry name" value="CULLIN_2"/>
    <property type="match status" value="1"/>
</dbReference>
<dbReference type="InterPro" id="IPR001373">
    <property type="entry name" value="Cullin_N"/>
</dbReference>
<proteinExistence type="inferred from homology"/>
<dbReference type="InterPro" id="IPR059120">
    <property type="entry name" value="Cullin-like_AB"/>
</dbReference>
<feature type="domain" description="Cullin family profile" evidence="5">
    <location>
        <begin position="723"/>
        <end position="1007"/>
    </location>
</feature>
<dbReference type="SUPFAM" id="SSF74788">
    <property type="entry name" value="Cullin repeat-like"/>
    <property type="match status" value="1"/>
</dbReference>
<evidence type="ECO:0000313" key="7">
    <source>
        <dbReference type="Proteomes" id="UP000195570"/>
    </source>
</evidence>
<sequence length="1161" mass="127975">MPLSGGSNQCSNCTDRNNGSDGVSGEGVGIDGGSDMGIEVEVSAWLVNMPQLGDLWPRVEEYLTQSAAKIRNSGAYTKDPLKCIRHRMSWYAVIYYACAGHPQRFCEIYQYLALFLLNDLETNALPPVLSAVATYADTNPELDVVARREGFEPPLRPNRSLLQEFVHQFRLFMLFRRVVLSCFGYLDQWYTEKFHLDPVSDLCVKMFYVVVYERVRDELASEIVHSANQARGLSDGPSDDDPSNACLDVQAALAVVSEIVSTVRASSTNTEAGVVHCGPLGKEGSNPSIDGGRSDDVEVEAGTSAPCQTGTSPWELVPDRIPLLREKLESGSLMEFLKSLSSSTGGNQCGGAKVDGPSAARPSGAACGALLGGAHPARSFIVSLVQPLHTLLLDQFGTRYVRAAEAYYRKERSVHLATREGRSGYVTWVRSCYRLEQLLVKDMRAPFFHDLLRARLHRVLLLEVHSEIILDDEFGFRALLDAWSAQTSPHFGALRKDFLKPVVVSSPSSSLEETVHEIMDRCDCASSLQHIGKAAGSMQPMREGLASALGLLVTTFADTQSEICIALLRHELANKVVMDSVPLLATYFVMEEKHHLGHIHPKGRQTNDVEPAFLRDMAKLVVGGLVDMVAQYGSLVQVQFHSLSSMLVAVRDALREVLNPHRWERHTVDTRSGVNVNSGKFSDMLLLDAERQQPPQIHGYEPTRGARAALRKLAAMRDGRSIPMSRLVAVYCDVLVSQSGTRGVAVTADKETEIGGKCVSLPEGSDSTSDIDSVTALAALLDDKDVFLEEYKQLLARRLIILSSSLSLSPSALPTELCTKPNAEYEHAMIRELRRTFGRTSTLTLKMMLHDYTLSCAMGSAFRQTPSAQQLKSGINVQVITGARWPTYSTVPLLPCTSLAAAISTFSTYYAAAHPLRTLSWIHSQGTANLEALFPNGSKEIVADTIQSNILILLSDAYNTVRRNRDSESRRGVGEGKSTKRYLTGQEIASAMGMSFENLYAYLNQLVHHTSYKLITRVPSPNPDPAVDPNEASVRPEYGYTINVDFKHSSNSFRLPVPHPRWNQKASGGHRVVGADAMAASQTFALVTESTRRLQVDAAIVRTMKRHRSLPYHELMSTTVQELSRFFVPSTQFVKVQVEGLIAREFLKRNEANSQLLEYVV</sequence>
<dbReference type="VEuPathDB" id="TriTrypDB:TEOVI_000618400"/>
<feature type="region of interest" description="Disordered" evidence="4">
    <location>
        <begin position="274"/>
        <end position="293"/>
    </location>
</feature>
<dbReference type="InterPro" id="IPR019559">
    <property type="entry name" value="Cullin_neddylation_domain"/>
</dbReference>
<evidence type="ECO:0000256" key="2">
    <source>
        <dbReference type="PROSITE-ProRule" id="PRU00330"/>
    </source>
</evidence>
<dbReference type="Pfam" id="PF26557">
    <property type="entry name" value="Cullin_AB"/>
    <property type="match status" value="1"/>
</dbReference>
<name>A0A1G4I9Z1_TRYEQ</name>
<comment type="similarity">
    <text evidence="1 2 3">Belongs to the cullin family.</text>
</comment>
<dbReference type="GO" id="GO:0006511">
    <property type="term" value="P:ubiquitin-dependent protein catabolic process"/>
    <property type="evidence" value="ECO:0007669"/>
    <property type="project" value="InterPro"/>
</dbReference>
<organism evidence="6 7">
    <name type="scientific">Trypanosoma equiperdum</name>
    <dbReference type="NCBI Taxonomy" id="5694"/>
    <lineage>
        <taxon>Eukaryota</taxon>
        <taxon>Discoba</taxon>
        <taxon>Euglenozoa</taxon>
        <taxon>Kinetoplastea</taxon>
        <taxon>Metakinetoplastina</taxon>
        <taxon>Trypanosomatida</taxon>
        <taxon>Trypanosomatidae</taxon>
        <taxon>Trypanosoma</taxon>
    </lineage>
</organism>
<evidence type="ECO:0000313" key="6">
    <source>
        <dbReference type="EMBL" id="SCU68853.1"/>
    </source>
</evidence>
<dbReference type="InterPro" id="IPR036388">
    <property type="entry name" value="WH-like_DNA-bd_sf"/>
</dbReference>
<dbReference type="GO" id="GO:0031625">
    <property type="term" value="F:ubiquitin protein ligase binding"/>
    <property type="evidence" value="ECO:0007669"/>
    <property type="project" value="InterPro"/>
</dbReference>
<evidence type="ECO:0000256" key="4">
    <source>
        <dbReference type="SAM" id="MobiDB-lite"/>
    </source>
</evidence>
<evidence type="ECO:0000256" key="3">
    <source>
        <dbReference type="RuleBase" id="RU003829"/>
    </source>
</evidence>
<evidence type="ECO:0000256" key="1">
    <source>
        <dbReference type="ARBA" id="ARBA00006019"/>
    </source>
</evidence>
<dbReference type="InterPro" id="IPR036390">
    <property type="entry name" value="WH_DNA-bd_sf"/>
</dbReference>
<feature type="compositionally biased region" description="Polar residues" evidence="4">
    <location>
        <begin position="1"/>
        <end position="17"/>
    </location>
</feature>
<dbReference type="Gene3D" id="1.10.10.10">
    <property type="entry name" value="Winged helix-like DNA-binding domain superfamily/Winged helix DNA-binding domain"/>
    <property type="match status" value="1"/>
</dbReference>
<dbReference type="PANTHER" id="PTHR11932">
    <property type="entry name" value="CULLIN"/>
    <property type="match status" value="1"/>
</dbReference>
<dbReference type="SUPFAM" id="SSF75632">
    <property type="entry name" value="Cullin homology domain"/>
    <property type="match status" value="1"/>
</dbReference>
<dbReference type="Pfam" id="PF00888">
    <property type="entry name" value="Cullin"/>
    <property type="match status" value="1"/>
</dbReference>
<dbReference type="EMBL" id="CZPT02001086">
    <property type="protein sequence ID" value="SCU68853.1"/>
    <property type="molecule type" value="Genomic_DNA"/>
</dbReference>
<reference evidence="6" key="1">
    <citation type="submission" date="2016-09" db="EMBL/GenBank/DDBJ databases">
        <authorList>
            <person name="Hebert L."/>
            <person name="Moumen B."/>
        </authorList>
    </citation>
    <scope>NUCLEOTIDE SEQUENCE [LARGE SCALE GENOMIC DNA]</scope>
    <source>
        <strain evidence="6">OVI</strain>
    </source>
</reference>
<dbReference type="InterPro" id="IPR036317">
    <property type="entry name" value="Cullin_homology_sf"/>
</dbReference>